<dbReference type="Proteomes" id="UP001165444">
    <property type="component" value="Unassembled WGS sequence"/>
</dbReference>
<accession>A0ABT0C498</accession>
<sequence length="251" mass="29387">MNCIISRLFTPMTYQVNPDCQELTEFVRSVPDRFHRQEGVVIYRGRNELRKMTYQGQDFVVKSFRRPNCINRWVYGTFRPSKARRSFEHANLLTAAGIGTPRPIGYIELRRHWEFDESYYITAMSSCPYTYEELFRRPFANEDDIIRAVALTTARMHDQGYAHKDYGRGNILFNPKPDGVQIEIVDLNRMDIGPIDLKKGCKNLERLPATPHMHRILAETYAKARGLDEEACYKWMVAYRSTQPGKIDNLY</sequence>
<gene>
    <name evidence="1" type="ORF">MUN53_14660</name>
</gene>
<comment type="caution">
    <text evidence="1">The sequence shown here is derived from an EMBL/GenBank/DDBJ whole genome shotgun (WGS) entry which is preliminary data.</text>
</comment>
<proteinExistence type="predicted"/>
<dbReference type="EMBL" id="JAKZMM010000044">
    <property type="protein sequence ID" value="MCJ2381831.1"/>
    <property type="molecule type" value="Genomic_DNA"/>
</dbReference>
<keyword evidence="2" id="KW-1185">Reference proteome</keyword>
<reference evidence="1 2" key="1">
    <citation type="submission" date="2022-03" db="EMBL/GenBank/DDBJ databases">
        <title>Parabacteroides sp. nov. isolated from swine feces.</title>
        <authorList>
            <person name="Bak J.E."/>
        </authorList>
    </citation>
    <scope>NUCLEOTIDE SEQUENCE [LARGE SCALE GENOMIC DNA]</scope>
    <source>
        <strain evidence="1 2">AGMB00274</strain>
    </source>
</reference>
<evidence type="ECO:0000313" key="2">
    <source>
        <dbReference type="Proteomes" id="UP001165444"/>
    </source>
</evidence>
<name>A0ABT0C498_9BACT</name>
<dbReference type="InterPro" id="IPR011009">
    <property type="entry name" value="Kinase-like_dom_sf"/>
</dbReference>
<protein>
    <submittedName>
        <fullName evidence="1">Uncharacterized protein</fullName>
    </submittedName>
</protein>
<dbReference type="Pfam" id="PF06293">
    <property type="entry name" value="Kdo"/>
    <property type="match status" value="1"/>
</dbReference>
<dbReference type="SUPFAM" id="SSF56112">
    <property type="entry name" value="Protein kinase-like (PK-like)"/>
    <property type="match status" value="1"/>
</dbReference>
<organism evidence="1 2">
    <name type="scientific">Parabacteroides faecalis</name>
    <dbReference type="NCBI Taxonomy" id="2924040"/>
    <lineage>
        <taxon>Bacteria</taxon>
        <taxon>Pseudomonadati</taxon>
        <taxon>Bacteroidota</taxon>
        <taxon>Bacteroidia</taxon>
        <taxon>Bacteroidales</taxon>
        <taxon>Tannerellaceae</taxon>
        <taxon>Parabacteroides</taxon>
    </lineage>
</organism>
<evidence type="ECO:0000313" key="1">
    <source>
        <dbReference type="EMBL" id="MCJ2381831.1"/>
    </source>
</evidence>